<dbReference type="Pfam" id="PF12746">
    <property type="entry name" value="GNAT_acetyltran"/>
    <property type="match status" value="1"/>
</dbReference>
<sequence>MQQRIFNDRELLRLHVEAVWGVTLPMIDDVSAELASTGSQPDWLLYVGKMASETIFIWRPDVAADQRQQIVDWSPDNQSNDASYTATYERAFVQSHAPAMDLATARTMARALGEDDYPLVEAYEKGYGEYFFQPERAPLFGVVKDQRLLAIAHSSRRTNQVCELGIETHPQARRQGFGLAVTILWADGVQQERLLPLYSALADNDASLHLAHAAGYRPFVLGATIRPAAK</sequence>
<dbReference type="RefSeq" id="WP_338255509.1">
    <property type="nucleotide sequence ID" value="NZ_BSRI01000002.1"/>
</dbReference>
<dbReference type="InterPro" id="IPR016181">
    <property type="entry name" value="Acyl_CoA_acyltransferase"/>
</dbReference>
<evidence type="ECO:0000313" key="2">
    <source>
        <dbReference type="Proteomes" id="UP001344906"/>
    </source>
</evidence>
<name>A0ABQ6FZ63_9CHLR</name>
<evidence type="ECO:0008006" key="3">
    <source>
        <dbReference type="Google" id="ProtNLM"/>
    </source>
</evidence>
<reference evidence="1 2" key="1">
    <citation type="submission" date="2023-02" db="EMBL/GenBank/DDBJ databases">
        <title>Dictyobacter halimunensis sp. nov., a new member of the class Ktedonobacteria from forest soil in a geothermal area.</title>
        <authorList>
            <person name="Rachmania M.K."/>
            <person name="Ningsih F."/>
            <person name="Sakai Y."/>
            <person name="Yabe S."/>
            <person name="Yokota A."/>
            <person name="Sjamsuridzal W."/>
        </authorList>
    </citation>
    <scope>NUCLEOTIDE SEQUENCE [LARGE SCALE GENOMIC DNA]</scope>
    <source>
        <strain evidence="1 2">S3.2.2.5</strain>
    </source>
</reference>
<dbReference type="Proteomes" id="UP001344906">
    <property type="component" value="Unassembled WGS sequence"/>
</dbReference>
<protein>
    <recommendedName>
        <fullName evidence="3">N-acetyltransferase domain-containing protein</fullName>
    </recommendedName>
</protein>
<comment type="caution">
    <text evidence="1">The sequence shown here is derived from an EMBL/GenBank/DDBJ whole genome shotgun (WGS) entry which is preliminary data.</text>
</comment>
<accession>A0ABQ6FZ63</accession>
<dbReference type="EMBL" id="BSRI01000002">
    <property type="protein sequence ID" value="GLV59041.1"/>
    <property type="molecule type" value="Genomic_DNA"/>
</dbReference>
<dbReference type="InterPro" id="IPR027365">
    <property type="entry name" value="GNAT_acetyltra_YdfB-like"/>
</dbReference>
<organism evidence="1 2">
    <name type="scientific">Dictyobacter halimunensis</name>
    <dbReference type="NCBI Taxonomy" id="3026934"/>
    <lineage>
        <taxon>Bacteria</taxon>
        <taxon>Bacillati</taxon>
        <taxon>Chloroflexota</taxon>
        <taxon>Ktedonobacteria</taxon>
        <taxon>Ktedonobacterales</taxon>
        <taxon>Dictyobacteraceae</taxon>
        <taxon>Dictyobacter</taxon>
    </lineage>
</organism>
<keyword evidence="2" id="KW-1185">Reference proteome</keyword>
<dbReference type="SUPFAM" id="SSF55729">
    <property type="entry name" value="Acyl-CoA N-acyltransferases (Nat)"/>
    <property type="match status" value="1"/>
</dbReference>
<evidence type="ECO:0000313" key="1">
    <source>
        <dbReference type="EMBL" id="GLV59041.1"/>
    </source>
</evidence>
<dbReference type="Gene3D" id="3.40.630.30">
    <property type="match status" value="1"/>
</dbReference>
<gene>
    <name evidence="1" type="ORF">KDH_58690</name>
</gene>
<proteinExistence type="predicted"/>